<gene>
    <name evidence="1" type="ordered locus">Gmet_1557</name>
</gene>
<dbReference type="EMBL" id="CP000148">
    <property type="protein sequence ID" value="ABB31791.1"/>
    <property type="molecule type" value="Genomic_DNA"/>
</dbReference>
<sequence length="101" mass="11717">MVGHCLTLRDRKVFLNNIIYAINLLGNIPQRLLNFLQQLISTSAGKFTYSFIASRCLRMLTIAKIDLRSQFMTNIRQCAVDYSSHLITATITFRHFLCNFR</sequence>
<reference evidence="1 2" key="2">
    <citation type="journal article" date="2009" name="BMC Microbiol.">
        <title>The genome sequence of Geobacter metallireducens: features of metabolism, physiology and regulation common and dissimilar to Geobacter sulfurreducens.</title>
        <authorList>
            <person name="Aklujkar M."/>
            <person name="Krushkal J."/>
            <person name="DiBartolo G."/>
            <person name="Lapidus A."/>
            <person name="Land M.L."/>
            <person name="Lovley D.R."/>
        </authorList>
    </citation>
    <scope>NUCLEOTIDE SEQUENCE [LARGE SCALE GENOMIC DNA]</scope>
    <source>
        <strain evidence="2">ATCC 53774 / DSM 7210 / GS-15</strain>
    </source>
</reference>
<dbReference type="KEGG" id="gme:Gmet_1557"/>
<dbReference type="STRING" id="269799.Gmet_1557"/>
<evidence type="ECO:0000313" key="2">
    <source>
        <dbReference type="Proteomes" id="UP000007073"/>
    </source>
</evidence>
<proteinExistence type="predicted"/>
<dbReference type="HOGENOM" id="CLU_2287492_0_0_7"/>
<accession>Q39VD3</accession>
<reference evidence="1 2" key="1">
    <citation type="submission" date="2005-10" db="EMBL/GenBank/DDBJ databases">
        <title>Complete sequence of Geobacter metallireducens GS-15.</title>
        <authorList>
            <consortium name="US DOE Joint Genome Institute"/>
            <person name="Copeland A."/>
            <person name="Lucas S."/>
            <person name="Lapidus A."/>
            <person name="Barry K."/>
            <person name="Detter J.C."/>
            <person name="Glavina T."/>
            <person name="Hammon N."/>
            <person name="Israni S."/>
            <person name="Pitluck S."/>
            <person name="Di Bartolo G."/>
            <person name="Chain P."/>
            <person name="Schmutz J."/>
            <person name="Larimer F."/>
            <person name="Land M."/>
            <person name="Kyrpides N."/>
            <person name="Ivanova N."/>
            <person name="Richardson P."/>
        </authorList>
    </citation>
    <scope>NUCLEOTIDE SEQUENCE [LARGE SCALE GENOMIC DNA]</scope>
    <source>
        <strain evidence="2">ATCC 53774 / DSM 7210 / GS-15</strain>
    </source>
</reference>
<evidence type="ECO:0000313" key="1">
    <source>
        <dbReference type="EMBL" id="ABB31791.1"/>
    </source>
</evidence>
<protein>
    <submittedName>
        <fullName evidence="1">Uncharacterized protein</fullName>
    </submittedName>
</protein>
<dbReference type="Proteomes" id="UP000007073">
    <property type="component" value="Chromosome"/>
</dbReference>
<dbReference type="AlphaFoldDB" id="Q39VD3"/>
<keyword evidence="2" id="KW-1185">Reference proteome</keyword>
<name>Q39VD3_GEOMG</name>
<organism evidence="1 2">
    <name type="scientific">Geobacter metallireducens (strain ATCC 53774 / DSM 7210 / GS-15)</name>
    <dbReference type="NCBI Taxonomy" id="269799"/>
    <lineage>
        <taxon>Bacteria</taxon>
        <taxon>Pseudomonadati</taxon>
        <taxon>Thermodesulfobacteriota</taxon>
        <taxon>Desulfuromonadia</taxon>
        <taxon>Geobacterales</taxon>
        <taxon>Geobacteraceae</taxon>
        <taxon>Geobacter</taxon>
    </lineage>
</organism>